<proteinExistence type="predicted"/>
<comment type="caution">
    <text evidence="1">The sequence shown here is derived from an EMBL/GenBank/DDBJ whole genome shotgun (WGS) entry which is preliminary data.</text>
</comment>
<organism evidence="1 2">
    <name type="scientific">Pleurodeles waltl</name>
    <name type="common">Iberian ribbed newt</name>
    <dbReference type="NCBI Taxonomy" id="8319"/>
    <lineage>
        <taxon>Eukaryota</taxon>
        <taxon>Metazoa</taxon>
        <taxon>Chordata</taxon>
        <taxon>Craniata</taxon>
        <taxon>Vertebrata</taxon>
        <taxon>Euteleostomi</taxon>
        <taxon>Amphibia</taxon>
        <taxon>Batrachia</taxon>
        <taxon>Caudata</taxon>
        <taxon>Salamandroidea</taxon>
        <taxon>Salamandridae</taxon>
        <taxon>Pleurodelinae</taxon>
        <taxon>Pleurodeles</taxon>
    </lineage>
</organism>
<dbReference type="AlphaFoldDB" id="A0AAV7UVI0"/>
<reference evidence="1" key="1">
    <citation type="journal article" date="2022" name="bioRxiv">
        <title>Sequencing and chromosome-scale assembly of the giantPleurodeles waltlgenome.</title>
        <authorList>
            <person name="Brown T."/>
            <person name="Elewa A."/>
            <person name="Iarovenko S."/>
            <person name="Subramanian E."/>
            <person name="Araus A.J."/>
            <person name="Petzold A."/>
            <person name="Susuki M."/>
            <person name="Suzuki K.-i.T."/>
            <person name="Hayashi T."/>
            <person name="Toyoda A."/>
            <person name="Oliveira C."/>
            <person name="Osipova E."/>
            <person name="Leigh N.D."/>
            <person name="Simon A."/>
            <person name="Yun M.H."/>
        </authorList>
    </citation>
    <scope>NUCLEOTIDE SEQUENCE</scope>
    <source>
        <strain evidence="1">20211129_DDA</strain>
        <tissue evidence="1">Liver</tissue>
    </source>
</reference>
<protein>
    <submittedName>
        <fullName evidence="1">Uncharacterized protein</fullName>
    </submittedName>
</protein>
<name>A0AAV7UVI0_PLEWA</name>
<dbReference type="Proteomes" id="UP001066276">
    <property type="component" value="Chromosome 2_2"/>
</dbReference>
<gene>
    <name evidence="1" type="ORF">NDU88_001216</name>
</gene>
<dbReference type="EMBL" id="JANPWB010000004">
    <property type="protein sequence ID" value="KAJ1191903.1"/>
    <property type="molecule type" value="Genomic_DNA"/>
</dbReference>
<evidence type="ECO:0000313" key="1">
    <source>
        <dbReference type="EMBL" id="KAJ1191903.1"/>
    </source>
</evidence>
<keyword evidence="2" id="KW-1185">Reference proteome</keyword>
<evidence type="ECO:0000313" key="2">
    <source>
        <dbReference type="Proteomes" id="UP001066276"/>
    </source>
</evidence>
<accession>A0AAV7UVI0</accession>
<sequence length="95" mass="10871">MVVSLIVVQDQTSGDRHRLRGCTRAPICREASRHIGRDPQSKDWSCERSRPRSKRQQACLFSMALKISRSAHTKLVSVQMNQGSLRRWEVLLKPG</sequence>